<keyword evidence="7" id="KW-0732">Signal</keyword>
<name>V4M993_EUTSA</name>
<comment type="subcellular location">
    <subcellularLocation>
        <location evidence="1">Membrane</location>
        <topology evidence="1">Single-pass membrane protein</topology>
    </subcellularLocation>
</comment>
<accession>V4M993</accession>
<dbReference type="InterPro" id="IPR025846">
    <property type="entry name" value="TBL_N"/>
</dbReference>
<dbReference type="Pfam" id="PF14416">
    <property type="entry name" value="PMR5N"/>
    <property type="match status" value="1"/>
</dbReference>
<evidence type="ECO:0000256" key="7">
    <source>
        <dbReference type="SAM" id="SignalP"/>
    </source>
</evidence>
<dbReference type="InterPro" id="IPR026057">
    <property type="entry name" value="TBL_C"/>
</dbReference>
<feature type="domain" description="Trichome birefringence-like C-terminal" evidence="8">
    <location>
        <begin position="94"/>
        <end position="212"/>
    </location>
</feature>
<keyword evidence="11" id="KW-1185">Reference proteome</keyword>
<sequence length="314" mass="35243">MMRGAASTGLLAVTVMMLVVLNQLESATANASLSSPSNKIYCNIYRGSWVYDKSYPLYDSKSCPFIERQFSCKLNGRPDSDYLNYRWQPTGCNIPRFNGLDFLERIMRGKRMMFVGDSLSLNQWQSLTCLLHNAAPNANFTMTRTPSGLSIFSFPAYNATIMFSRNAFLVDIVGAPPKRVIKLDSISSGSLWKTADVLVFNSWHWWLHTDRKQPSSEWSKQGGKGSCIGEAKPVMGSIYLAGPHRAEMVVEKVIKTMKNPARLMDVTLMSQLRKDGHPSVYGFGGHKNPDCSHWCLAGVPDSWNQLLYSELFHS</sequence>
<evidence type="ECO:0000313" key="10">
    <source>
        <dbReference type="EMBL" id="ESQ51642.1"/>
    </source>
</evidence>
<comment type="similarity">
    <text evidence="2">Belongs to the PC-esterase family. TBL subfamily.</text>
</comment>
<keyword evidence="6" id="KW-0472">Membrane</keyword>
<keyword evidence="4" id="KW-0735">Signal-anchor</keyword>
<evidence type="ECO:0000313" key="11">
    <source>
        <dbReference type="Proteomes" id="UP000030689"/>
    </source>
</evidence>
<dbReference type="PANTHER" id="PTHR32285:SF350">
    <property type="entry name" value="PROTEIN TRICHOME BIREFRINGENCE-LIKE 43"/>
    <property type="match status" value="1"/>
</dbReference>
<protein>
    <submittedName>
        <fullName evidence="10">Uncharacterized protein</fullName>
    </submittedName>
</protein>
<dbReference type="EMBL" id="KI517385">
    <property type="protein sequence ID" value="ESQ51642.1"/>
    <property type="molecule type" value="Genomic_DNA"/>
</dbReference>
<evidence type="ECO:0000259" key="8">
    <source>
        <dbReference type="Pfam" id="PF13839"/>
    </source>
</evidence>
<gene>
    <name evidence="10" type="ORF">EUTSA_v10017902mg</name>
</gene>
<evidence type="ECO:0000256" key="5">
    <source>
        <dbReference type="ARBA" id="ARBA00022989"/>
    </source>
</evidence>
<feature type="signal peptide" evidence="7">
    <location>
        <begin position="1"/>
        <end position="29"/>
    </location>
</feature>
<dbReference type="AlphaFoldDB" id="V4M993"/>
<feature type="domain" description="Trichome birefringence-like C-terminal" evidence="8">
    <location>
        <begin position="216"/>
        <end position="309"/>
    </location>
</feature>
<evidence type="ECO:0000256" key="6">
    <source>
        <dbReference type="ARBA" id="ARBA00023136"/>
    </source>
</evidence>
<proteinExistence type="inferred from homology"/>
<dbReference type="Gramene" id="ESQ51642">
    <property type="protein sequence ID" value="ESQ51642"/>
    <property type="gene ID" value="EUTSA_v10017902mg"/>
</dbReference>
<keyword evidence="5" id="KW-1133">Transmembrane helix</keyword>
<evidence type="ECO:0000256" key="4">
    <source>
        <dbReference type="ARBA" id="ARBA00022968"/>
    </source>
</evidence>
<dbReference type="GO" id="GO:0016413">
    <property type="term" value="F:O-acetyltransferase activity"/>
    <property type="evidence" value="ECO:0007669"/>
    <property type="project" value="InterPro"/>
</dbReference>
<feature type="chain" id="PRO_5004722084" evidence="7">
    <location>
        <begin position="30"/>
        <end position="314"/>
    </location>
</feature>
<dbReference type="Proteomes" id="UP000030689">
    <property type="component" value="Unassembled WGS sequence"/>
</dbReference>
<dbReference type="GO" id="GO:0016020">
    <property type="term" value="C:membrane"/>
    <property type="evidence" value="ECO:0007669"/>
    <property type="project" value="UniProtKB-SubCell"/>
</dbReference>
<evidence type="ECO:0000256" key="3">
    <source>
        <dbReference type="ARBA" id="ARBA00022692"/>
    </source>
</evidence>
<evidence type="ECO:0000256" key="2">
    <source>
        <dbReference type="ARBA" id="ARBA00007727"/>
    </source>
</evidence>
<dbReference type="PANTHER" id="PTHR32285">
    <property type="entry name" value="PROTEIN TRICHOME BIREFRINGENCE-LIKE 9-RELATED"/>
    <property type="match status" value="1"/>
</dbReference>
<dbReference type="OMA" id="YNVKVMF"/>
<dbReference type="eggNOG" id="ENOG502QVJM">
    <property type="taxonomic scope" value="Eukaryota"/>
</dbReference>
<dbReference type="Pfam" id="PF13839">
    <property type="entry name" value="PC-Esterase"/>
    <property type="match status" value="2"/>
</dbReference>
<dbReference type="KEGG" id="eus:EUTSA_v10017902mg"/>
<organism evidence="10 11">
    <name type="scientific">Eutrema salsugineum</name>
    <name type="common">Saltwater cress</name>
    <name type="synonym">Sisymbrium salsugineum</name>
    <dbReference type="NCBI Taxonomy" id="72664"/>
    <lineage>
        <taxon>Eukaryota</taxon>
        <taxon>Viridiplantae</taxon>
        <taxon>Streptophyta</taxon>
        <taxon>Embryophyta</taxon>
        <taxon>Tracheophyta</taxon>
        <taxon>Spermatophyta</taxon>
        <taxon>Magnoliopsida</taxon>
        <taxon>eudicotyledons</taxon>
        <taxon>Gunneridae</taxon>
        <taxon>Pentapetalae</taxon>
        <taxon>rosids</taxon>
        <taxon>malvids</taxon>
        <taxon>Brassicales</taxon>
        <taxon>Brassicaceae</taxon>
        <taxon>Eutremeae</taxon>
        <taxon>Eutrema</taxon>
    </lineage>
</organism>
<dbReference type="InterPro" id="IPR029962">
    <property type="entry name" value="TBL"/>
</dbReference>
<reference evidence="10 11" key="1">
    <citation type="journal article" date="2013" name="Front. Plant Sci.">
        <title>The Reference Genome of the Halophytic Plant Eutrema salsugineum.</title>
        <authorList>
            <person name="Yang R."/>
            <person name="Jarvis D.E."/>
            <person name="Chen H."/>
            <person name="Beilstein M.A."/>
            <person name="Grimwood J."/>
            <person name="Jenkins J."/>
            <person name="Shu S."/>
            <person name="Prochnik S."/>
            <person name="Xin M."/>
            <person name="Ma C."/>
            <person name="Schmutz J."/>
            <person name="Wing R.A."/>
            <person name="Mitchell-Olds T."/>
            <person name="Schumaker K.S."/>
            <person name="Wang X."/>
        </authorList>
    </citation>
    <scope>NUCLEOTIDE SEQUENCE [LARGE SCALE GENOMIC DNA]</scope>
</reference>
<dbReference type="STRING" id="72664.V4M993"/>
<feature type="domain" description="Trichome birefringence-like N-terminal" evidence="9">
    <location>
        <begin position="42"/>
        <end position="93"/>
    </location>
</feature>
<evidence type="ECO:0000256" key="1">
    <source>
        <dbReference type="ARBA" id="ARBA00004167"/>
    </source>
</evidence>
<dbReference type="GO" id="GO:0005794">
    <property type="term" value="C:Golgi apparatus"/>
    <property type="evidence" value="ECO:0007669"/>
    <property type="project" value="TreeGrafter"/>
</dbReference>
<keyword evidence="3" id="KW-0812">Transmembrane</keyword>
<evidence type="ECO:0000259" key="9">
    <source>
        <dbReference type="Pfam" id="PF14416"/>
    </source>
</evidence>